<comment type="similarity">
    <text evidence="6">Belongs to the UPF0313 family.</text>
</comment>
<feature type="region of interest" description="Disordered" evidence="7">
    <location>
        <begin position="601"/>
        <end position="662"/>
    </location>
</feature>
<dbReference type="Proteomes" id="UP000647416">
    <property type="component" value="Unassembled WGS sequence"/>
</dbReference>
<dbReference type="NCBIfam" id="TIGR03904">
    <property type="entry name" value="SAM_YgiQ"/>
    <property type="match status" value="1"/>
</dbReference>
<dbReference type="SMART" id="SM00729">
    <property type="entry name" value="Elp3"/>
    <property type="match status" value="1"/>
</dbReference>
<dbReference type="SUPFAM" id="SSF102114">
    <property type="entry name" value="Radical SAM enzymes"/>
    <property type="match status" value="1"/>
</dbReference>
<keyword evidence="10" id="KW-1185">Reference proteome</keyword>
<dbReference type="Pfam" id="PF08497">
    <property type="entry name" value="Radical_SAM_N"/>
    <property type="match status" value="1"/>
</dbReference>
<feature type="binding site" evidence="6">
    <location>
        <position position="315"/>
    </location>
    <ligand>
        <name>[4Fe-4S] cluster</name>
        <dbReference type="ChEBI" id="CHEBI:49883"/>
        <note>4Fe-4S-S-AdoMet</note>
    </ligand>
</feature>
<dbReference type="InterPro" id="IPR006638">
    <property type="entry name" value="Elp3/MiaA/NifB-like_rSAM"/>
</dbReference>
<accession>A0A926FAJ4</accession>
<keyword evidence="2 6" id="KW-0949">S-adenosyl-L-methionine</keyword>
<dbReference type="InterPro" id="IPR023404">
    <property type="entry name" value="rSAM_horseshoe"/>
</dbReference>
<organism evidence="9 10">
    <name type="scientific">Qingrenia yutianensis</name>
    <dbReference type="NCBI Taxonomy" id="2763676"/>
    <lineage>
        <taxon>Bacteria</taxon>
        <taxon>Bacillati</taxon>
        <taxon>Bacillota</taxon>
        <taxon>Clostridia</taxon>
        <taxon>Eubacteriales</taxon>
        <taxon>Oscillospiraceae</taxon>
        <taxon>Qingrenia</taxon>
    </lineage>
</organism>
<dbReference type="Gene3D" id="3.80.30.20">
    <property type="entry name" value="tm_1862 like domain"/>
    <property type="match status" value="1"/>
</dbReference>
<dbReference type="Pfam" id="PF04055">
    <property type="entry name" value="Radical_SAM"/>
    <property type="match status" value="1"/>
</dbReference>
<protein>
    <submittedName>
        <fullName evidence="9">YgiQ family radical SAM protein</fullName>
    </submittedName>
</protein>
<evidence type="ECO:0000256" key="2">
    <source>
        <dbReference type="ARBA" id="ARBA00022691"/>
    </source>
</evidence>
<comment type="cofactor">
    <cofactor evidence="6">
        <name>[4Fe-4S] cluster</name>
        <dbReference type="ChEBI" id="CHEBI:49883"/>
    </cofactor>
    <text evidence="6">Binds 1 [4Fe-4S] cluster. The cluster is coordinated with 3 cysteines and an exchangeable S-adenosyl-L-methionine.</text>
</comment>
<dbReference type="PROSITE" id="PS51918">
    <property type="entry name" value="RADICAL_SAM"/>
    <property type="match status" value="1"/>
</dbReference>
<evidence type="ECO:0000256" key="7">
    <source>
        <dbReference type="SAM" id="MobiDB-lite"/>
    </source>
</evidence>
<sequence length="662" mass="75940">MMKKDFLPISKEDMQKRKIKQLDFVYVSGDAYVDHPSFGHAIITRVLESEGFTVGIIAQPNWKDCEEFKKLGAPKYAFLVSAGNIDSMVNHYTVNKKIRHTDLYSPGGEAFKRPDRATIVYCNRIREAYPDAKIIIGGVEASLRRFAHYDYWDNKVRRSIIFDSRADVLTYGMGEKIITELAHALKDGKEISETDIDGCVYVRSNIDYLENYIEVPPFEEVSSDKVKYAKATADEYYEQDPIRGRAIVQKCQGKYLVQNKPMMPLSTSELDRVYSLPYMRTYHPIYEKDGGVPAIKEVKFSITNTRGCYGGCNFCALTFHQGRMVTSRSEKSVLKEAESLTHEPDFKGYIHDVGGPTANFYGPACKKQLTKGTCRAKRCLYPEPCKNLEIDHKRYMRLLQKMREIPKIKKVFIRSGIRYDYLIHDKNEEFFYYLAKNHVSGQLKVAPEHISDNVLSKMGKPSRAVYDKFADKFYEINKKIGKEQYLVPYLMSSHPGSTLNEAIELAEYIKAHNLHPEQVQDFYPTPFTISTCMFYTGLDPFTLKEVYVPRTFEEKQMQRALLQFTKKENYTLVLKALKLAHREDLIGYGKNCLIRPPKPLAERERAESRQNSNHGAKQKGRKQTGSRQNTKQNSKNSANRGGTKNGKNSGRKSGFAKGKKRS</sequence>
<feature type="binding site" evidence="6">
    <location>
        <position position="308"/>
    </location>
    <ligand>
        <name>[4Fe-4S] cluster</name>
        <dbReference type="ChEBI" id="CHEBI:49883"/>
        <note>4Fe-4S-S-AdoMet</note>
    </ligand>
</feature>
<dbReference type="GO" id="GO:0051539">
    <property type="term" value="F:4 iron, 4 sulfur cluster binding"/>
    <property type="evidence" value="ECO:0007669"/>
    <property type="project" value="UniProtKB-KW"/>
</dbReference>
<evidence type="ECO:0000256" key="1">
    <source>
        <dbReference type="ARBA" id="ARBA00022485"/>
    </source>
</evidence>
<dbReference type="InterPro" id="IPR013704">
    <property type="entry name" value="UPF0313_N"/>
</dbReference>
<feature type="compositionally biased region" description="Polar residues" evidence="7">
    <location>
        <begin position="625"/>
        <end position="648"/>
    </location>
</feature>
<dbReference type="SFLD" id="SFLDS00029">
    <property type="entry name" value="Radical_SAM"/>
    <property type="match status" value="1"/>
</dbReference>
<dbReference type="PANTHER" id="PTHR32331:SF0">
    <property type="entry name" value="UPF0313 PROTEIN YGIQ"/>
    <property type="match status" value="1"/>
</dbReference>
<dbReference type="InterPro" id="IPR007197">
    <property type="entry name" value="rSAM"/>
</dbReference>
<dbReference type="GO" id="GO:0003824">
    <property type="term" value="F:catalytic activity"/>
    <property type="evidence" value="ECO:0007669"/>
    <property type="project" value="InterPro"/>
</dbReference>
<evidence type="ECO:0000256" key="5">
    <source>
        <dbReference type="ARBA" id="ARBA00023014"/>
    </source>
</evidence>
<evidence type="ECO:0000256" key="6">
    <source>
        <dbReference type="HAMAP-Rule" id="MF_01251"/>
    </source>
</evidence>
<gene>
    <name evidence="9" type="ORF">H8706_10835</name>
</gene>
<dbReference type="EMBL" id="JACRTE010000023">
    <property type="protein sequence ID" value="MBC8597353.1"/>
    <property type="molecule type" value="Genomic_DNA"/>
</dbReference>
<dbReference type="SFLD" id="SFLDG01069">
    <property type="entry name" value="UPF0313"/>
    <property type="match status" value="1"/>
</dbReference>
<reference evidence="9" key="1">
    <citation type="submission" date="2020-08" db="EMBL/GenBank/DDBJ databases">
        <title>Genome public.</title>
        <authorList>
            <person name="Liu C."/>
            <person name="Sun Q."/>
        </authorList>
    </citation>
    <scope>NUCLEOTIDE SEQUENCE</scope>
    <source>
        <strain evidence="9">NSJ-50</strain>
    </source>
</reference>
<dbReference type="InterPro" id="IPR058240">
    <property type="entry name" value="rSAM_sf"/>
</dbReference>
<keyword evidence="3 6" id="KW-0479">Metal-binding</keyword>
<dbReference type="InterPro" id="IPR022946">
    <property type="entry name" value="UPF0313"/>
</dbReference>
<feature type="binding site" evidence="6">
    <location>
        <position position="312"/>
    </location>
    <ligand>
        <name>[4Fe-4S] cluster</name>
        <dbReference type="ChEBI" id="CHEBI:49883"/>
        <note>4Fe-4S-S-AdoMet</note>
    </ligand>
</feature>
<evidence type="ECO:0000256" key="3">
    <source>
        <dbReference type="ARBA" id="ARBA00022723"/>
    </source>
</evidence>
<dbReference type="GO" id="GO:0005506">
    <property type="term" value="F:iron ion binding"/>
    <property type="evidence" value="ECO:0007669"/>
    <property type="project" value="UniProtKB-UniRule"/>
</dbReference>
<dbReference type="Pfam" id="PF11842">
    <property type="entry name" value="DUF3362"/>
    <property type="match status" value="1"/>
</dbReference>
<name>A0A926FAJ4_9FIRM</name>
<dbReference type="AlphaFoldDB" id="A0A926FAJ4"/>
<dbReference type="PANTHER" id="PTHR32331">
    <property type="entry name" value="UPF0313 PROTEIN YGIQ"/>
    <property type="match status" value="1"/>
</dbReference>
<evidence type="ECO:0000313" key="10">
    <source>
        <dbReference type="Proteomes" id="UP000647416"/>
    </source>
</evidence>
<proteinExistence type="inferred from homology"/>
<evidence type="ECO:0000256" key="4">
    <source>
        <dbReference type="ARBA" id="ARBA00023004"/>
    </source>
</evidence>
<evidence type="ECO:0000313" key="9">
    <source>
        <dbReference type="EMBL" id="MBC8597353.1"/>
    </source>
</evidence>
<keyword evidence="5 6" id="KW-0411">Iron-sulfur</keyword>
<dbReference type="SFLD" id="SFLDG01082">
    <property type="entry name" value="B12-binding_domain_containing"/>
    <property type="match status" value="1"/>
</dbReference>
<keyword evidence="4 6" id="KW-0408">Iron</keyword>
<dbReference type="HAMAP" id="MF_01251">
    <property type="entry name" value="UPF0313"/>
    <property type="match status" value="1"/>
</dbReference>
<evidence type="ECO:0000259" key="8">
    <source>
        <dbReference type="PROSITE" id="PS51918"/>
    </source>
</evidence>
<keyword evidence="1 6" id="KW-0004">4Fe-4S</keyword>
<dbReference type="InterPro" id="IPR024560">
    <property type="entry name" value="UPF0313_C"/>
</dbReference>
<feature type="domain" description="Radical SAM core" evidence="8">
    <location>
        <begin position="294"/>
        <end position="565"/>
    </location>
</feature>
<comment type="caution">
    <text evidence="9">The sequence shown here is derived from an EMBL/GenBank/DDBJ whole genome shotgun (WGS) entry which is preliminary data.</text>
</comment>